<feature type="domain" description="Ketoreductase" evidence="2">
    <location>
        <begin position="2"/>
        <end position="182"/>
    </location>
</feature>
<dbReference type="Gene3D" id="3.40.50.720">
    <property type="entry name" value="NAD(P)-binding Rossmann-like Domain"/>
    <property type="match status" value="1"/>
</dbReference>
<dbReference type="EMBL" id="CP036498">
    <property type="protein sequence ID" value="QUS39030.1"/>
    <property type="molecule type" value="Genomic_DNA"/>
</dbReference>
<dbReference type="InterPro" id="IPR057326">
    <property type="entry name" value="KR_dom"/>
</dbReference>
<keyword evidence="4" id="KW-1185">Reference proteome</keyword>
<dbReference type="RefSeq" id="WP_211912574.1">
    <property type="nucleotide sequence ID" value="NZ_CP036498.1"/>
</dbReference>
<organism evidence="3 4">
    <name type="scientific">Tardiphaga alba</name>
    <dbReference type="NCBI Taxonomy" id="340268"/>
    <lineage>
        <taxon>Bacteria</taxon>
        <taxon>Pseudomonadati</taxon>
        <taxon>Pseudomonadota</taxon>
        <taxon>Alphaproteobacteria</taxon>
        <taxon>Hyphomicrobiales</taxon>
        <taxon>Nitrobacteraceae</taxon>
        <taxon>Tardiphaga</taxon>
    </lineage>
</organism>
<dbReference type="PANTHER" id="PTHR43313">
    <property type="entry name" value="SHORT-CHAIN DEHYDROGENASE/REDUCTASE FAMILY 9C"/>
    <property type="match status" value="1"/>
</dbReference>
<dbReference type="SMART" id="SM00822">
    <property type="entry name" value="PKS_KR"/>
    <property type="match status" value="1"/>
</dbReference>
<dbReference type="PROSITE" id="PS00061">
    <property type="entry name" value="ADH_SHORT"/>
    <property type="match status" value="1"/>
</dbReference>
<gene>
    <name evidence="3" type="ORF">RPMA_09445</name>
</gene>
<dbReference type="PRINTS" id="PR00081">
    <property type="entry name" value="GDHRDH"/>
</dbReference>
<sequence length="285" mass="30589">MRSVVVTGVSTGIGYATAKLLLARGFRIFGSVRKRVDAERLQAEFGAHFTPLLFDVTDEAAVRAAADQVRATLNEETLAGLVNNAGVVVPGALLDLDVSEFRTQMEINVMGPVIATKAFLPLLGADTMLNGAPGRIVMMSSVSGQFGNPLLSPYSASKFALEGLSESLRRELMLFGIDVITIAPGPVRTPIWDKAEALDIARFANSPYLPTLTKLRGMLAQMAERGLPPERIAALVHRALTDAKPRARVVASPEPIQTFIAGLLPRRWADRLVAGQLGLSPKPRP</sequence>
<dbReference type="CDD" id="cd05374">
    <property type="entry name" value="17beta-HSD-like_SDR_c"/>
    <property type="match status" value="1"/>
</dbReference>
<accession>A0ABX8A9R2</accession>
<evidence type="ECO:0000256" key="1">
    <source>
        <dbReference type="RuleBase" id="RU000363"/>
    </source>
</evidence>
<dbReference type="PANTHER" id="PTHR43313:SF1">
    <property type="entry name" value="3BETA-HYDROXYSTEROID DEHYDROGENASE DHS-16"/>
    <property type="match status" value="1"/>
</dbReference>
<evidence type="ECO:0000313" key="4">
    <source>
        <dbReference type="Proteomes" id="UP000682843"/>
    </source>
</evidence>
<dbReference type="Proteomes" id="UP000682843">
    <property type="component" value="Chromosome"/>
</dbReference>
<comment type="similarity">
    <text evidence="1">Belongs to the short-chain dehydrogenases/reductases (SDR) family.</text>
</comment>
<evidence type="ECO:0000313" key="3">
    <source>
        <dbReference type="EMBL" id="QUS39030.1"/>
    </source>
</evidence>
<dbReference type="InterPro" id="IPR020904">
    <property type="entry name" value="Sc_DH/Rdtase_CS"/>
</dbReference>
<proteinExistence type="inferred from homology"/>
<dbReference type="PRINTS" id="PR00080">
    <property type="entry name" value="SDRFAMILY"/>
</dbReference>
<dbReference type="InterPro" id="IPR002347">
    <property type="entry name" value="SDR_fam"/>
</dbReference>
<evidence type="ECO:0000259" key="2">
    <source>
        <dbReference type="SMART" id="SM00822"/>
    </source>
</evidence>
<protein>
    <submittedName>
        <fullName evidence="3">SDR family oxidoreductase</fullName>
    </submittedName>
</protein>
<dbReference type="InterPro" id="IPR036291">
    <property type="entry name" value="NAD(P)-bd_dom_sf"/>
</dbReference>
<dbReference type="Pfam" id="PF00106">
    <property type="entry name" value="adh_short"/>
    <property type="match status" value="1"/>
</dbReference>
<dbReference type="SUPFAM" id="SSF51735">
    <property type="entry name" value="NAD(P)-binding Rossmann-fold domains"/>
    <property type="match status" value="1"/>
</dbReference>
<reference evidence="3 4" key="1">
    <citation type="submission" date="2019-02" db="EMBL/GenBank/DDBJ databases">
        <title>Emended description of the genus Rhodopseudomonas and description of Rhodopseudomonas albus sp. nov., a non-phototrophic, heavy-metal-tolerant bacterium isolated from garden soil.</title>
        <authorList>
            <person name="Bao Z."/>
            <person name="Cao W.W."/>
            <person name="Sato Y."/>
            <person name="Nishizawa T."/>
            <person name="Zhao J."/>
            <person name="Guo Y."/>
            <person name="Ohta H."/>
        </authorList>
    </citation>
    <scope>NUCLEOTIDE SEQUENCE [LARGE SCALE GENOMIC DNA]</scope>
    <source>
        <strain evidence="3 4">SK50-23</strain>
    </source>
</reference>
<name>A0ABX8A9R2_9BRAD</name>